<name>A0A5M8ATA4_9BURK</name>
<dbReference type="AlphaFoldDB" id="A0A5M8ATA4"/>
<feature type="compositionally biased region" description="Polar residues" evidence="1">
    <location>
        <begin position="373"/>
        <end position="385"/>
    </location>
</feature>
<keyword evidence="3" id="KW-1185">Reference proteome</keyword>
<feature type="region of interest" description="Disordered" evidence="1">
    <location>
        <begin position="193"/>
        <end position="243"/>
    </location>
</feature>
<dbReference type="InterPro" id="IPR049802">
    <property type="entry name" value="RhsC-like_FIX"/>
</dbReference>
<proteinExistence type="predicted"/>
<dbReference type="RefSeq" id="WP_150083009.1">
    <property type="nucleotide sequence ID" value="NZ_VWRN01000030.1"/>
</dbReference>
<reference evidence="2 3" key="1">
    <citation type="submission" date="2019-09" db="EMBL/GenBank/DDBJ databases">
        <title>Isolation of a novel species in the genus Cupriavidus from patients with sepsis using whole genome sequencing.</title>
        <authorList>
            <person name="Kweon O.J."/>
            <person name="Lee M.-K."/>
        </authorList>
    </citation>
    <scope>NUCLEOTIDE SEQUENCE [LARGE SCALE GENOMIC DNA]</scope>
    <source>
        <strain evidence="2 3">MKL-01</strain>
    </source>
</reference>
<evidence type="ECO:0000313" key="2">
    <source>
        <dbReference type="EMBL" id="KAA6125206.1"/>
    </source>
</evidence>
<feature type="compositionally biased region" description="Basic and acidic residues" evidence="1">
    <location>
        <begin position="216"/>
        <end position="230"/>
    </location>
</feature>
<comment type="caution">
    <text evidence="2">The sequence shown here is derived from an EMBL/GenBank/DDBJ whole genome shotgun (WGS) entry which is preliminary data.</text>
</comment>
<evidence type="ECO:0000313" key="3">
    <source>
        <dbReference type="Proteomes" id="UP000324324"/>
    </source>
</evidence>
<gene>
    <name evidence="2" type="ORF">F1599_10420</name>
</gene>
<organism evidence="2 3">
    <name type="scientific">Cupriavidus cauae</name>
    <dbReference type="NCBI Taxonomy" id="2608999"/>
    <lineage>
        <taxon>Bacteria</taxon>
        <taxon>Pseudomonadati</taxon>
        <taxon>Pseudomonadota</taxon>
        <taxon>Betaproteobacteria</taxon>
        <taxon>Burkholderiales</taxon>
        <taxon>Burkholderiaceae</taxon>
        <taxon>Cupriavidus</taxon>
    </lineage>
</organism>
<sequence>MSGTATLPRMGRAAPPSKRRGWFQSLADEAVSFFKGDNNAPWAILAETIIGFVPVVGQVVDARDIIKGLVEVSGAPASPAAWFNLITALIGVIPGGGDAVKRSLRAVKSGTASIDSLLDVIRRFGKGDPEKFLRDMLDPSKLQKLLDDMLNNPALKRRLGPDAQRRLDSIRSNLRQQFDAFKREVDGWLKQGRKTSAEAPPAGRPRQSPVPAKPKTKADAGSKSRTDPNDRANTNQSKSSELARRTLGQLQQKALGVLGEHMADYHCQEIKRWGKQAEHDGGHRNPAKLNDDGELVQLWPLRVRGRGIDAVWKADGRKPYAIIEAKASYDPTKSLASLLRDLRDKGGADAQSGTAEGRRTGRARRGASSPSPQNTRATRQPSRTPMSHAWINSRLALAVRNTLLARRIISAGYSRHVLFFAVPHAVGHAQALLMHGANKSVNVTMHSAHQVTRDWGDNQIEKLVDSRQGLIGEARRQ</sequence>
<feature type="region of interest" description="Disordered" evidence="1">
    <location>
        <begin position="345"/>
        <end position="386"/>
    </location>
</feature>
<protein>
    <submittedName>
        <fullName evidence="2">Uncharacterized protein</fullName>
    </submittedName>
</protein>
<accession>A0A5M8ATA4</accession>
<dbReference type="CDD" id="cd20746">
    <property type="entry name" value="FIX_Ntox15_NUC_DUF4112_RhsA-like"/>
    <property type="match status" value="1"/>
</dbReference>
<feature type="compositionally biased region" description="Polar residues" evidence="1">
    <location>
        <begin position="231"/>
        <end position="240"/>
    </location>
</feature>
<dbReference type="Proteomes" id="UP000324324">
    <property type="component" value="Unassembled WGS sequence"/>
</dbReference>
<dbReference type="EMBL" id="VWRN01000030">
    <property type="protein sequence ID" value="KAA6125206.1"/>
    <property type="molecule type" value="Genomic_DNA"/>
</dbReference>
<evidence type="ECO:0000256" key="1">
    <source>
        <dbReference type="SAM" id="MobiDB-lite"/>
    </source>
</evidence>